<accession>A0A0E9QWT3</accession>
<reference evidence="1" key="2">
    <citation type="journal article" date="2015" name="Fish Shellfish Immunol.">
        <title>Early steps in the European eel (Anguilla anguilla)-Vibrio vulnificus interaction in the gills: Role of the RtxA13 toxin.</title>
        <authorList>
            <person name="Callol A."/>
            <person name="Pajuelo D."/>
            <person name="Ebbesson L."/>
            <person name="Teles M."/>
            <person name="MacKenzie S."/>
            <person name="Amaro C."/>
        </authorList>
    </citation>
    <scope>NUCLEOTIDE SEQUENCE</scope>
</reference>
<evidence type="ECO:0000313" key="1">
    <source>
        <dbReference type="EMBL" id="JAH20573.1"/>
    </source>
</evidence>
<organism evidence="1">
    <name type="scientific">Anguilla anguilla</name>
    <name type="common">European freshwater eel</name>
    <name type="synonym">Muraena anguilla</name>
    <dbReference type="NCBI Taxonomy" id="7936"/>
    <lineage>
        <taxon>Eukaryota</taxon>
        <taxon>Metazoa</taxon>
        <taxon>Chordata</taxon>
        <taxon>Craniata</taxon>
        <taxon>Vertebrata</taxon>
        <taxon>Euteleostomi</taxon>
        <taxon>Actinopterygii</taxon>
        <taxon>Neopterygii</taxon>
        <taxon>Teleostei</taxon>
        <taxon>Anguilliformes</taxon>
        <taxon>Anguillidae</taxon>
        <taxon>Anguilla</taxon>
    </lineage>
</organism>
<dbReference type="EMBL" id="GBXM01088004">
    <property type="protein sequence ID" value="JAH20573.1"/>
    <property type="molecule type" value="Transcribed_RNA"/>
</dbReference>
<proteinExistence type="predicted"/>
<reference evidence="1" key="1">
    <citation type="submission" date="2014-11" db="EMBL/GenBank/DDBJ databases">
        <authorList>
            <person name="Amaro Gonzalez C."/>
        </authorList>
    </citation>
    <scope>NUCLEOTIDE SEQUENCE</scope>
</reference>
<name>A0A0E9QWT3_ANGAN</name>
<protein>
    <submittedName>
        <fullName evidence="1">Uncharacterized protein</fullName>
    </submittedName>
</protein>
<sequence length="23" mass="2898">MKDSNNFCCFRSVFKHNEFEMKR</sequence>
<dbReference type="AlphaFoldDB" id="A0A0E9QWT3"/>